<feature type="compositionally biased region" description="Basic and acidic residues" evidence="1">
    <location>
        <begin position="119"/>
        <end position="160"/>
    </location>
</feature>
<dbReference type="Proteomes" id="UP001275436">
    <property type="component" value="Unassembled WGS sequence"/>
</dbReference>
<feature type="compositionally biased region" description="Polar residues" evidence="1">
    <location>
        <begin position="161"/>
        <end position="176"/>
    </location>
</feature>
<dbReference type="EMBL" id="BSKO01000002">
    <property type="protein sequence ID" value="GLO68302.1"/>
    <property type="molecule type" value="Genomic_DNA"/>
</dbReference>
<gene>
    <name evidence="2" type="ORF">MACH08_40860</name>
</gene>
<evidence type="ECO:0000313" key="2">
    <source>
        <dbReference type="EMBL" id="GLO68302.1"/>
    </source>
</evidence>
<reference evidence="2 3" key="1">
    <citation type="submission" date="2023-02" db="EMBL/GenBank/DDBJ databases">
        <title>Oceanobacillus kimchii IFOP_LL358 isolated form Alexandrium catenella lab strain.</title>
        <authorList>
            <person name="Gajardo G."/>
            <person name="Ueki S."/>
            <person name="Maruyama F."/>
        </authorList>
    </citation>
    <scope>NUCLEOTIDE SEQUENCE [LARGE SCALE GENOMIC DNA]</scope>
    <source>
        <strain evidence="2 3">IFOP_LL358</strain>
    </source>
</reference>
<proteinExistence type="predicted"/>
<sequence length="569" mass="66408">MEKIFLASTDNIFVHNTSKDIQSSIPNYKDKNVSVIKDKEQLLRFLQQDEFDLLIIDNTLITEDEIKNTNPNGRVWLIDPNLSSKTVNGQFCIWNSSKDYKQDLFRLGMSNPMKNSKKVSLDENSSHVQEVDRLETKQMEGILKEELNNDSADQTKEKYKQSINKNSQREISSLSDNQKEILASQGKDIEDKKSENEKKMPDPDATIISIAPPYPNEISESVQTRLIEAKKMQLKLQPEMEEKEKRIVDLEPYVNEYFHLVSYREFIKQMDKRLLATLKMKDYINMNQSRSNKSIGVWSPNRQIGVTTFVMNFAFYIGQQKRLPISVMEALREDPIMFKELERIAPKKHVFPKKWYSYVTYVNTCKDIDEPQSDLLASSVIDFKGVYWFPLGKGNVDYKNSVIDDIPYYIFVSNPQDVVIVDLPNGELKKDTRETLKHLNELWILMDGSTDMIFGYKDYIKKMKLDNPHLSIYIIFQNYFPIVAEKLIRDTFDYPVLATLPDLNNEVRKNKYEHMSVMDNPNIESLLSNSFHDIGVHVYQETYNKSQLNRPDGSHTITKMLEKLRNLFV</sequence>
<organism evidence="2 3">
    <name type="scientific">Oceanobacillus kimchii</name>
    <dbReference type="NCBI Taxonomy" id="746691"/>
    <lineage>
        <taxon>Bacteria</taxon>
        <taxon>Bacillati</taxon>
        <taxon>Bacillota</taxon>
        <taxon>Bacilli</taxon>
        <taxon>Bacillales</taxon>
        <taxon>Bacillaceae</taxon>
        <taxon>Oceanobacillus</taxon>
    </lineage>
</organism>
<dbReference type="RefSeq" id="WP_317958548.1">
    <property type="nucleotide sequence ID" value="NZ_BSKO01000002.1"/>
</dbReference>
<accession>A0ABQ5TQ29</accession>
<comment type="caution">
    <text evidence="2">The sequence shown here is derived from an EMBL/GenBank/DDBJ whole genome shotgun (WGS) entry which is preliminary data.</text>
</comment>
<evidence type="ECO:0000256" key="1">
    <source>
        <dbReference type="SAM" id="MobiDB-lite"/>
    </source>
</evidence>
<feature type="compositionally biased region" description="Basic and acidic residues" evidence="1">
    <location>
        <begin position="187"/>
        <end position="202"/>
    </location>
</feature>
<keyword evidence="3" id="KW-1185">Reference proteome</keyword>
<evidence type="ECO:0000313" key="3">
    <source>
        <dbReference type="Proteomes" id="UP001275436"/>
    </source>
</evidence>
<protein>
    <submittedName>
        <fullName evidence="2">Uncharacterized protein</fullName>
    </submittedName>
</protein>
<feature type="region of interest" description="Disordered" evidence="1">
    <location>
        <begin position="115"/>
        <end position="211"/>
    </location>
</feature>
<name>A0ABQ5TQ29_9BACI</name>